<reference evidence="3 4" key="1">
    <citation type="submission" date="2019-10" db="EMBL/GenBank/DDBJ databases">
        <title>Assembly and Annotation for the nematode Trichostrongylus colubriformis.</title>
        <authorList>
            <person name="Martin J."/>
        </authorList>
    </citation>
    <scope>NUCLEOTIDE SEQUENCE [LARGE SCALE GENOMIC DNA]</scope>
    <source>
        <strain evidence="3">G859</strain>
        <tissue evidence="3">Whole worm</tissue>
    </source>
</reference>
<dbReference type="CDD" id="cd02440">
    <property type="entry name" value="AdoMet_MTases"/>
    <property type="match status" value="1"/>
</dbReference>
<evidence type="ECO:0008006" key="5">
    <source>
        <dbReference type="Google" id="ProtNLM"/>
    </source>
</evidence>
<dbReference type="Gene3D" id="3.40.50.150">
    <property type="entry name" value="Vaccinia Virus protein VP39"/>
    <property type="match status" value="1"/>
</dbReference>
<evidence type="ECO:0000313" key="3">
    <source>
        <dbReference type="EMBL" id="KAK5974362.1"/>
    </source>
</evidence>
<dbReference type="EMBL" id="WIXE01014367">
    <property type="protein sequence ID" value="KAK5974362.1"/>
    <property type="molecule type" value="Genomic_DNA"/>
</dbReference>
<dbReference type="PANTHER" id="PTHR11006:SF60">
    <property type="entry name" value="PROTEIN ARGININE N-METHYLTRANSFERASE 9"/>
    <property type="match status" value="1"/>
</dbReference>
<accession>A0AAN8F8V9</accession>
<dbReference type="AlphaFoldDB" id="A0AAN8F8V9"/>
<evidence type="ECO:0000256" key="1">
    <source>
        <dbReference type="ARBA" id="ARBA00022691"/>
    </source>
</evidence>
<keyword evidence="4" id="KW-1185">Reference proteome</keyword>
<comment type="caution">
    <text evidence="3">The sequence shown here is derived from an EMBL/GenBank/DDBJ whole genome shotgun (WGS) entry which is preliminary data.</text>
</comment>
<keyword evidence="2" id="KW-0808">Transferase</keyword>
<dbReference type="SUPFAM" id="SSF53335">
    <property type="entry name" value="S-adenosyl-L-methionine-dependent methyltransferases"/>
    <property type="match status" value="1"/>
</dbReference>
<dbReference type="GO" id="GO:0042054">
    <property type="term" value="F:histone methyltransferase activity"/>
    <property type="evidence" value="ECO:0007669"/>
    <property type="project" value="TreeGrafter"/>
</dbReference>
<keyword evidence="1 2" id="KW-0949">S-adenosyl-L-methionine</keyword>
<dbReference type="GO" id="GO:0032259">
    <property type="term" value="P:methylation"/>
    <property type="evidence" value="ECO:0007669"/>
    <property type="project" value="UniProtKB-KW"/>
</dbReference>
<dbReference type="InterPro" id="IPR025799">
    <property type="entry name" value="Arg_MeTrfase"/>
</dbReference>
<dbReference type="Proteomes" id="UP001331761">
    <property type="component" value="Unassembled WGS sequence"/>
</dbReference>
<organism evidence="3 4">
    <name type="scientific">Trichostrongylus colubriformis</name>
    <name type="common">Black scour worm</name>
    <dbReference type="NCBI Taxonomy" id="6319"/>
    <lineage>
        <taxon>Eukaryota</taxon>
        <taxon>Metazoa</taxon>
        <taxon>Ecdysozoa</taxon>
        <taxon>Nematoda</taxon>
        <taxon>Chromadorea</taxon>
        <taxon>Rhabditida</taxon>
        <taxon>Rhabditina</taxon>
        <taxon>Rhabditomorpha</taxon>
        <taxon>Strongyloidea</taxon>
        <taxon>Trichostrongylidae</taxon>
        <taxon>Trichostrongylus</taxon>
    </lineage>
</organism>
<dbReference type="GO" id="GO:0016274">
    <property type="term" value="F:protein-arginine N-methyltransferase activity"/>
    <property type="evidence" value="ECO:0007669"/>
    <property type="project" value="InterPro"/>
</dbReference>
<sequence>MKYSLYLARKYAAEGWWDRAIRHYLTVLFTYQNVEQREIEFADEFRTVLESWMCYSKNADSCLSALFAPILNLFPKSVPIVTLLSEHVSGSVMFLEDSGETGVCSYDNLKAAINAECDHLMGAVFRVSSANIRSGVFDQWHMFMINDQERNSKFLEALKCIISPTDHVLDIGSGSGLLSVYAARCGASKITAIEANPTLYQMSKRILALNGVTNAKVVHEYSYEYDPDEDDLADVVVSEVLDCCAFGEGVIPTFLDAHLRLATNTARFIPSNVTLYASLLESPSIYLSHSFTSPSGKEYRSEYVPCNGKRPNEPYWCTRVSDLVDAKPLSSSHQVLTVDFQNVNELHRYVFGQSGVLKIPALSSGTLHAVAVHFTALIWGDQVIDTSNGTCWEQGIFPLPYPMRVNQGDVIILNWTLKRTRFDISVDVSASPEEVHPNRELIVRAQLDYRTMNNDMLLFAITRLLPSVSRYSWNLDGELSAEELGVVRYLPHFLIDSRDINGVVDSEMDEGYADQCVVVWPIRGDGSVSEVFLNLLRSLRAREDVPHSLRHCGFLTATFEHQICSNEFRFLHLGEEDTELLSKKIEVRCTSAGLVEGVLYWWQLDNYYSTRQDCGTFFIFREPISVSVGTVLNITCDVYCGSILLSAEIA</sequence>
<dbReference type="GO" id="GO:0005634">
    <property type="term" value="C:nucleus"/>
    <property type="evidence" value="ECO:0007669"/>
    <property type="project" value="TreeGrafter"/>
</dbReference>
<keyword evidence="2" id="KW-0489">Methyltransferase</keyword>
<dbReference type="PROSITE" id="PS51678">
    <property type="entry name" value="SAM_MT_PRMT"/>
    <property type="match status" value="1"/>
</dbReference>
<dbReference type="Gene3D" id="2.70.160.11">
    <property type="entry name" value="Hnrnp arginine n-methyltransferase1"/>
    <property type="match status" value="1"/>
</dbReference>
<protein>
    <recommendedName>
        <fullName evidence="5">Protein arginine N-methyltransferase</fullName>
    </recommendedName>
</protein>
<evidence type="ECO:0000313" key="4">
    <source>
        <dbReference type="Proteomes" id="UP001331761"/>
    </source>
</evidence>
<gene>
    <name evidence="3" type="ORF">GCK32_004595</name>
</gene>
<dbReference type="InterPro" id="IPR029063">
    <property type="entry name" value="SAM-dependent_MTases_sf"/>
</dbReference>
<dbReference type="Pfam" id="PF06325">
    <property type="entry name" value="PrmA"/>
    <property type="match status" value="1"/>
</dbReference>
<evidence type="ECO:0000256" key="2">
    <source>
        <dbReference type="PROSITE-ProRule" id="PRU01015"/>
    </source>
</evidence>
<dbReference type="PANTHER" id="PTHR11006">
    <property type="entry name" value="PROTEIN ARGININE N-METHYLTRANSFERASE"/>
    <property type="match status" value="1"/>
</dbReference>
<name>A0AAN8F8V9_TRICO</name>
<proteinExistence type="predicted"/>